<dbReference type="EMBL" id="KF483846">
    <property type="protein sequence ID" value="AHC55059.1"/>
    <property type="molecule type" value="Genomic_DNA"/>
</dbReference>
<accession>V9SGP1</accession>
<keyword evidence="2" id="KW-1185">Reference proteome</keyword>
<proteinExistence type="predicted"/>
<gene>
    <name evidence="1" type="ORF">TNS_ORF341</name>
</gene>
<evidence type="ECO:0000313" key="2">
    <source>
        <dbReference type="Proteomes" id="UP000232615"/>
    </source>
</evidence>
<sequence length="96" mass="10837">MKGFLFQRNPYSSTVRKREMEGVIQTSLGRETHGYTVQSLIDKLAAAKEKYGDLPVVVEVCRSGNYWLDTVKEITYTSAELPGPNGDQKTPVLWLE</sequence>
<evidence type="ECO:0000313" key="1">
    <source>
        <dbReference type="EMBL" id="AHC55059.1"/>
    </source>
</evidence>
<reference evidence="1 2" key="1">
    <citation type="journal article" date="2014" name="Arch. Virol.">
        <title>Complete genome sequence of Tunisvirus, a new member of the proposed family Marseilleviridae.</title>
        <authorList>
            <person name="Aherfi S."/>
            <person name="Boughalmi M."/>
            <person name="Pagnier I."/>
            <person name="Fournous G."/>
            <person name="La Scola B."/>
            <person name="Raoult D."/>
            <person name="Colson P."/>
        </authorList>
    </citation>
    <scope>NUCLEOTIDE SEQUENCE [LARGE SCALE GENOMIC DNA]</scope>
    <source>
        <strain evidence="1 2">U484</strain>
    </source>
</reference>
<dbReference type="Proteomes" id="UP000232615">
    <property type="component" value="Segment"/>
</dbReference>
<protein>
    <submittedName>
        <fullName evidence="1">Uncharacterized protein</fullName>
    </submittedName>
</protein>
<name>V9SGP1_9VIRU</name>
<organism evidence="1 2">
    <name type="scientific">Tunisvirus fontaine2</name>
    <dbReference type="NCBI Taxonomy" id="1421067"/>
    <lineage>
        <taxon>Viruses</taxon>
        <taxon>Varidnaviria</taxon>
        <taxon>Bamfordvirae</taxon>
        <taxon>Nucleocytoviricota</taxon>
        <taxon>Megaviricetes</taxon>
        <taxon>Pimascovirales</taxon>
        <taxon>Pimascovirales incertae sedis</taxon>
        <taxon>Marseilleviridae</taxon>
        <taxon>Losannavirus</taxon>
        <taxon>Losannavirus tunisense</taxon>
    </lineage>
</organism>